<keyword evidence="3" id="KW-1185">Reference proteome</keyword>
<feature type="compositionally biased region" description="Polar residues" evidence="1">
    <location>
        <begin position="144"/>
        <end position="157"/>
    </location>
</feature>
<dbReference type="RefSeq" id="WP_289843444.1">
    <property type="nucleotide sequence ID" value="NZ_CATKSH010000002.1"/>
</dbReference>
<organism evidence="2 3">
    <name type="scientific">Brytella acorum</name>
    <dbReference type="NCBI Taxonomy" id="2959299"/>
    <lineage>
        <taxon>Bacteria</taxon>
        <taxon>Pseudomonadati</taxon>
        <taxon>Pseudomonadota</taxon>
        <taxon>Alphaproteobacteria</taxon>
        <taxon>Acetobacterales</taxon>
        <taxon>Acetobacteraceae</taxon>
        <taxon>Brytella</taxon>
    </lineage>
</organism>
<comment type="caution">
    <text evidence="2">The sequence shown here is derived from an EMBL/GenBank/DDBJ whole genome shotgun (WGS) entry which is preliminary data.</text>
</comment>
<evidence type="ECO:0000313" key="2">
    <source>
        <dbReference type="EMBL" id="CAI9119564.1"/>
    </source>
</evidence>
<reference evidence="2" key="1">
    <citation type="submission" date="2023-03" db="EMBL/GenBank/DDBJ databases">
        <authorList>
            <person name="Cleenwerck I."/>
        </authorList>
    </citation>
    <scope>NUCLEOTIDE SEQUENCE</scope>
    <source>
        <strain evidence="2">LMG 32879</strain>
    </source>
</reference>
<evidence type="ECO:0000313" key="3">
    <source>
        <dbReference type="Proteomes" id="UP001176960"/>
    </source>
</evidence>
<name>A0AA35V810_9PROT</name>
<feature type="region of interest" description="Disordered" evidence="1">
    <location>
        <begin position="116"/>
        <end position="167"/>
    </location>
</feature>
<dbReference type="EMBL" id="CATKSH010000002">
    <property type="protein sequence ID" value="CAI9119564.1"/>
    <property type="molecule type" value="Genomic_DNA"/>
</dbReference>
<dbReference type="Proteomes" id="UP001176960">
    <property type="component" value="Unassembled WGS sequence"/>
</dbReference>
<protein>
    <submittedName>
        <fullName evidence="2">Uncharacterized protein</fullName>
    </submittedName>
</protein>
<dbReference type="AlphaFoldDB" id="A0AA35V810"/>
<gene>
    <name evidence="2" type="ORF">LMG32879_000381</name>
</gene>
<evidence type="ECO:0000256" key="1">
    <source>
        <dbReference type="SAM" id="MobiDB-lite"/>
    </source>
</evidence>
<accession>A0AA35V810</accession>
<sequence length="307" mass="33492">MARIRSIHPGLYTDEAFATVSIAARMLIIGIWNHADDGGGFEWKPLSLKMRIFPADNVDVAALLEELRAADIVKKYDVEGRSYGAVRNFGRWQRPKKPDRFCPMPPSVREYAETVSILSKDERPKEGSGSEINPVETDPVPDKFTTSSEPVPNQSGISEAEGRKVGRDQERTLTSFVASAAASPPDPELFPTVQVAALPAAPTPLDARSALFTLGLTAVRGLTGKPDKACRGLLGRWLKRTNDDCGVLNAIILDAAETRPADAVAWIEKAISQRVGTGFAAIERVIDRGDDIDLDAALRDYELEHSR</sequence>
<proteinExistence type="predicted"/>
<feature type="compositionally biased region" description="Basic and acidic residues" evidence="1">
    <location>
        <begin position="119"/>
        <end position="128"/>
    </location>
</feature>